<keyword evidence="8" id="KW-0175">Coiled coil</keyword>
<evidence type="ECO:0000313" key="12">
    <source>
        <dbReference type="Proteomes" id="UP000000267"/>
    </source>
</evidence>
<dbReference type="eggNOG" id="KOG2484">
    <property type="taxonomic scope" value="Eukaryota"/>
</dbReference>
<dbReference type="InterPro" id="IPR006073">
    <property type="entry name" value="GTP-bd"/>
</dbReference>
<keyword evidence="12" id="KW-1185">Reference proteome</keyword>
<proteinExistence type="predicted"/>
<feature type="region of interest" description="Disordered" evidence="9">
    <location>
        <begin position="462"/>
        <end position="487"/>
    </location>
</feature>
<evidence type="ECO:0000256" key="1">
    <source>
        <dbReference type="ARBA" id="ARBA00004123"/>
    </source>
</evidence>
<evidence type="ECO:0000313" key="11">
    <source>
        <dbReference type="EMBL" id="EDO15998.1"/>
    </source>
</evidence>
<dbReference type="InParanoid" id="A7TP29"/>
<reference evidence="11 12" key="1">
    <citation type="journal article" date="2007" name="Proc. Natl. Acad. Sci. U.S.A.">
        <title>Independent sorting-out of thousands of duplicated gene pairs in two yeast species descended from a whole-genome duplication.</title>
        <authorList>
            <person name="Scannell D.R."/>
            <person name="Frank A.C."/>
            <person name="Conant G.C."/>
            <person name="Byrne K.P."/>
            <person name="Woolfit M."/>
            <person name="Wolfe K.H."/>
        </authorList>
    </citation>
    <scope>NUCLEOTIDE SEQUENCE [LARGE SCALE GENOMIC DNA]</scope>
    <source>
        <strain evidence="12">ATCC 22028 / DSM 70294 / BCRC 21397 / CBS 2163 / NBRC 10782 / NRRL Y-8283 / UCD 57-17</strain>
    </source>
</reference>
<evidence type="ECO:0000256" key="5">
    <source>
        <dbReference type="ARBA" id="ARBA00022927"/>
    </source>
</evidence>
<name>A7TP29_VANPO</name>
<dbReference type="PANTHER" id="PTHR11089">
    <property type="entry name" value="GTP-BINDING PROTEIN-RELATED"/>
    <property type="match status" value="1"/>
</dbReference>
<keyword evidence="2" id="KW-0813">Transport</keyword>
<feature type="domain" description="CP-type G" evidence="10">
    <location>
        <begin position="166"/>
        <end position="344"/>
    </location>
</feature>
<feature type="compositionally biased region" description="Basic residues" evidence="9">
    <location>
        <begin position="21"/>
        <end position="34"/>
    </location>
</feature>
<dbReference type="PANTHER" id="PTHR11089:SF30">
    <property type="entry name" value="GUANINE NUCLEOTIDE-BINDING PROTEIN-LIKE 3 HOMOLOG"/>
    <property type="match status" value="1"/>
</dbReference>
<accession>A7TP29</accession>
<dbReference type="Pfam" id="PF01926">
    <property type="entry name" value="MMR_HSR1"/>
    <property type="match status" value="1"/>
</dbReference>
<protein>
    <recommendedName>
        <fullName evidence="10">CP-type G domain-containing protein</fullName>
    </recommendedName>
</protein>
<dbReference type="FunFam" id="3.40.50.300:FF:000844">
    <property type="entry name" value="Nuclear GTP-binding protein NUG1"/>
    <property type="match status" value="1"/>
</dbReference>
<dbReference type="GO" id="GO:0015031">
    <property type="term" value="P:protein transport"/>
    <property type="evidence" value="ECO:0007669"/>
    <property type="project" value="UniProtKB-KW"/>
</dbReference>
<dbReference type="GO" id="GO:0005730">
    <property type="term" value="C:nucleolus"/>
    <property type="evidence" value="ECO:0007669"/>
    <property type="project" value="UniProtKB-ARBA"/>
</dbReference>
<dbReference type="KEGG" id="vpo:Kpol_499p26"/>
<evidence type="ECO:0000256" key="6">
    <source>
        <dbReference type="ARBA" id="ARBA00023134"/>
    </source>
</evidence>
<dbReference type="PROSITE" id="PS51721">
    <property type="entry name" value="G_CP"/>
    <property type="match status" value="1"/>
</dbReference>
<dbReference type="InterPro" id="IPR014813">
    <property type="entry name" value="Gnl3_N_dom"/>
</dbReference>
<dbReference type="GO" id="GO:0006364">
    <property type="term" value="P:rRNA processing"/>
    <property type="evidence" value="ECO:0007669"/>
    <property type="project" value="UniProtKB-ARBA"/>
</dbReference>
<evidence type="ECO:0000259" key="10">
    <source>
        <dbReference type="PROSITE" id="PS51721"/>
    </source>
</evidence>
<dbReference type="EMBL" id="DS480437">
    <property type="protein sequence ID" value="EDO15998.1"/>
    <property type="molecule type" value="Genomic_DNA"/>
</dbReference>
<keyword evidence="4" id="KW-0547">Nucleotide-binding</keyword>
<dbReference type="CDD" id="cd04178">
    <property type="entry name" value="Nucleostemin_like"/>
    <property type="match status" value="1"/>
</dbReference>
<dbReference type="HOGENOM" id="CLU_011106_5_5_1"/>
<keyword evidence="7" id="KW-0539">Nucleus</keyword>
<dbReference type="InterPro" id="IPR050755">
    <property type="entry name" value="TRAFAC_YlqF/YawG_RiboMat"/>
</dbReference>
<evidence type="ECO:0000256" key="2">
    <source>
        <dbReference type="ARBA" id="ARBA00022448"/>
    </source>
</evidence>
<dbReference type="GO" id="GO:0005525">
    <property type="term" value="F:GTP binding"/>
    <property type="evidence" value="ECO:0007669"/>
    <property type="project" value="UniProtKB-KW"/>
</dbReference>
<dbReference type="STRING" id="436907.A7TP29"/>
<evidence type="ECO:0000256" key="9">
    <source>
        <dbReference type="SAM" id="MobiDB-lite"/>
    </source>
</evidence>
<dbReference type="FunCoup" id="A7TP29">
    <property type="interactions" value="1150"/>
</dbReference>
<dbReference type="InterPro" id="IPR023179">
    <property type="entry name" value="GTP-bd_ortho_bundle_sf"/>
</dbReference>
<dbReference type="InterPro" id="IPR027417">
    <property type="entry name" value="P-loop_NTPase"/>
</dbReference>
<evidence type="ECO:0000256" key="8">
    <source>
        <dbReference type="SAM" id="Coils"/>
    </source>
</evidence>
<keyword evidence="6" id="KW-0342">GTP-binding</keyword>
<feature type="compositionally biased region" description="Basic and acidic residues" evidence="9">
    <location>
        <begin position="35"/>
        <end position="48"/>
    </location>
</feature>
<comment type="subcellular location">
    <subcellularLocation>
        <location evidence="1">Nucleus</location>
    </subcellularLocation>
</comment>
<dbReference type="OrthoDB" id="10266128at2759"/>
<evidence type="ECO:0000256" key="3">
    <source>
        <dbReference type="ARBA" id="ARBA00022517"/>
    </source>
</evidence>
<dbReference type="FunFam" id="1.10.1580.10:FF:000006">
    <property type="entry name" value="Nuclear GTP-binding protein NUG1"/>
    <property type="match status" value="1"/>
</dbReference>
<dbReference type="InterPro" id="IPR030378">
    <property type="entry name" value="G_CP_dom"/>
</dbReference>
<sequence>MRVRKRTSRRTSTRMREGIKKKAAAQNRKEKKLAKKDPTWKSRAKKDPGIPASFPYKAKILEEIEAKKLKDLEEKELAKQQRMEAKRRAQELGELDMDADLEEEEDAGNGLTALMESAQQAAMAYEGDNGQAFGTEGDLDIVDHDIDFFAGSEEGDTELEQSRKAYDKIFKTVVDASDVILYVLDARDPEGTRSKRVEEAVLQSQGKRLILILNKVDLVPPFVLEQWLNVLKSSFPTIPLKAASGATNNTSFNKKLTQTMTASALLDALKTYSNNSNLKRSIVVGVIGYPNVGKSSVINALTTRRGGSSKACPVGNQAGVTTSMREVKIDNKLKILDSPGICFPSESTKKTKVEQEAELALLNALPAKHIIDPYPAVLMLVKRLSKSDEMSESFKKFFEIPPIPANDAETFTKHFLIHVARKRGRLSKGGVPNLSSAGISVLNDWRDGKFLGWVLPKASKEATTNSNQKSTISTGATPEPTKTEQTTIVSEWSKEFDLDGLFASLDNAISKSKDEDAEMN</sequence>
<keyword evidence="3" id="KW-0690">Ribosome biogenesis</keyword>
<dbReference type="Proteomes" id="UP000000267">
    <property type="component" value="Unassembled WGS sequence"/>
</dbReference>
<dbReference type="SUPFAM" id="SSF52540">
    <property type="entry name" value="P-loop containing nucleoside triphosphate hydrolases"/>
    <property type="match status" value="1"/>
</dbReference>
<organism evidence="12">
    <name type="scientific">Vanderwaltozyma polyspora (strain ATCC 22028 / DSM 70294 / BCRC 21397 / CBS 2163 / NBRC 10782 / NRRL Y-8283 / UCD 57-17)</name>
    <name type="common">Kluyveromyces polysporus</name>
    <dbReference type="NCBI Taxonomy" id="436907"/>
    <lineage>
        <taxon>Eukaryota</taxon>
        <taxon>Fungi</taxon>
        <taxon>Dikarya</taxon>
        <taxon>Ascomycota</taxon>
        <taxon>Saccharomycotina</taxon>
        <taxon>Saccharomycetes</taxon>
        <taxon>Saccharomycetales</taxon>
        <taxon>Saccharomycetaceae</taxon>
        <taxon>Vanderwaltozyma</taxon>
    </lineage>
</organism>
<feature type="coiled-coil region" evidence="8">
    <location>
        <begin position="61"/>
        <end position="95"/>
    </location>
</feature>
<dbReference type="RefSeq" id="XP_001643856.1">
    <property type="nucleotide sequence ID" value="XM_001643806.1"/>
</dbReference>
<feature type="region of interest" description="Disordered" evidence="9">
    <location>
        <begin position="1"/>
        <end position="52"/>
    </location>
</feature>
<dbReference type="GO" id="GO:0042273">
    <property type="term" value="P:ribosomal large subunit biogenesis"/>
    <property type="evidence" value="ECO:0007669"/>
    <property type="project" value="UniProtKB-ARBA"/>
</dbReference>
<evidence type="ECO:0000256" key="7">
    <source>
        <dbReference type="ARBA" id="ARBA00023242"/>
    </source>
</evidence>
<dbReference type="PhylomeDB" id="A7TP29"/>
<keyword evidence="5" id="KW-0653">Protein transport</keyword>
<dbReference type="OMA" id="FKLDGLW"/>
<evidence type="ECO:0000256" key="4">
    <source>
        <dbReference type="ARBA" id="ARBA00022741"/>
    </source>
</evidence>
<feature type="compositionally biased region" description="Polar residues" evidence="9">
    <location>
        <begin position="462"/>
        <end position="476"/>
    </location>
</feature>
<dbReference type="AlphaFoldDB" id="A7TP29"/>
<feature type="compositionally biased region" description="Basic residues" evidence="9">
    <location>
        <begin position="1"/>
        <end position="13"/>
    </location>
</feature>
<dbReference type="GeneID" id="5544097"/>
<gene>
    <name evidence="11" type="ORF">Kpol_499p26</name>
</gene>
<dbReference type="GO" id="GO:0030684">
    <property type="term" value="C:preribosome"/>
    <property type="evidence" value="ECO:0007669"/>
    <property type="project" value="UniProtKB-ARBA"/>
</dbReference>
<dbReference type="Gene3D" id="1.10.1580.10">
    <property type="match status" value="1"/>
</dbReference>
<dbReference type="Pfam" id="PF08701">
    <property type="entry name" value="GN3L_Grn1"/>
    <property type="match status" value="1"/>
</dbReference>
<dbReference type="Gene3D" id="3.40.50.300">
    <property type="entry name" value="P-loop containing nucleotide triphosphate hydrolases"/>
    <property type="match status" value="1"/>
</dbReference>